<sequence>MRIFFSSVTLISMWNTFTSNFPVKCTFKG</sequence>
<protein>
    <submittedName>
        <fullName evidence="1">Uncharacterized protein</fullName>
    </submittedName>
</protein>
<reference evidence="1" key="1">
    <citation type="submission" date="2018-02" db="EMBL/GenBank/DDBJ databases">
        <title>Rhizophora mucronata_Transcriptome.</title>
        <authorList>
            <person name="Meera S.P."/>
            <person name="Sreeshan A."/>
            <person name="Augustine A."/>
        </authorList>
    </citation>
    <scope>NUCLEOTIDE SEQUENCE</scope>
    <source>
        <tissue evidence="1">Leaf</tissue>
    </source>
</reference>
<organism evidence="1">
    <name type="scientific">Rhizophora mucronata</name>
    <name type="common">Asiatic mangrove</name>
    <dbReference type="NCBI Taxonomy" id="61149"/>
    <lineage>
        <taxon>Eukaryota</taxon>
        <taxon>Viridiplantae</taxon>
        <taxon>Streptophyta</taxon>
        <taxon>Embryophyta</taxon>
        <taxon>Tracheophyta</taxon>
        <taxon>Spermatophyta</taxon>
        <taxon>Magnoliopsida</taxon>
        <taxon>eudicotyledons</taxon>
        <taxon>Gunneridae</taxon>
        <taxon>Pentapetalae</taxon>
        <taxon>rosids</taxon>
        <taxon>fabids</taxon>
        <taxon>Malpighiales</taxon>
        <taxon>Rhizophoraceae</taxon>
        <taxon>Rhizophora</taxon>
    </lineage>
</organism>
<accession>A0A2P2NRN0</accession>
<dbReference type="AlphaFoldDB" id="A0A2P2NRN0"/>
<evidence type="ECO:0000313" key="1">
    <source>
        <dbReference type="EMBL" id="MBX45168.1"/>
    </source>
</evidence>
<dbReference type="EMBL" id="GGEC01064684">
    <property type="protein sequence ID" value="MBX45168.1"/>
    <property type="molecule type" value="Transcribed_RNA"/>
</dbReference>
<proteinExistence type="predicted"/>
<name>A0A2P2NRN0_RHIMU</name>